<sequence length="273" mass="30690">MKQIICCCFALVMAAGCKKAPYLTYSDIARIQMADTTTQSATFVFEPENIVQDTAYIQVNTIGGIAPYDRQVKFVQITDYSYTYKRDSVTNQIIDSVATETPFRALPGIHYVNFDDKNMQSLMVVKANEASARIPVILLRDTSLATNTYRLHIQLAENSEFGLGERIAREKMLTFSDHLERFDSWRVDSYLAPAFSWFGKYSVGKHQFMIDVLKQNIDDPWFKAASNNGSLRQFVTVLKQALIDYNGNPDNIASGKAPIRETSSPASSAITFP</sequence>
<feature type="region of interest" description="Disordered" evidence="1">
    <location>
        <begin position="254"/>
        <end position="273"/>
    </location>
</feature>
<evidence type="ECO:0000313" key="2">
    <source>
        <dbReference type="EMBL" id="ACU62577.1"/>
    </source>
</evidence>
<gene>
    <name evidence="2" type="ordered locus">Cpin_5145</name>
</gene>
<dbReference type="Proteomes" id="UP000002215">
    <property type="component" value="Chromosome"/>
</dbReference>
<dbReference type="PROSITE" id="PS51257">
    <property type="entry name" value="PROKAR_LIPOPROTEIN"/>
    <property type="match status" value="1"/>
</dbReference>
<protein>
    <recommendedName>
        <fullName evidence="4">DUF4843 domain-containing protein</fullName>
    </recommendedName>
</protein>
<dbReference type="OrthoDB" id="1092914at2"/>
<dbReference type="KEGG" id="cpi:Cpin_5145"/>
<evidence type="ECO:0008006" key="4">
    <source>
        <dbReference type="Google" id="ProtNLM"/>
    </source>
</evidence>
<evidence type="ECO:0000256" key="1">
    <source>
        <dbReference type="SAM" id="MobiDB-lite"/>
    </source>
</evidence>
<reference evidence="3" key="1">
    <citation type="submission" date="2009-08" db="EMBL/GenBank/DDBJ databases">
        <title>The complete genome of Chitinophaga pinensis DSM 2588.</title>
        <authorList>
            <consortium name="US DOE Joint Genome Institute (JGI-PGF)"/>
            <person name="Lucas S."/>
            <person name="Copeland A."/>
            <person name="Lapidus A."/>
            <person name="Glavina del Rio T."/>
            <person name="Dalin E."/>
            <person name="Tice H."/>
            <person name="Bruce D."/>
            <person name="Goodwin L."/>
            <person name="Pitluck S."/>
            <person name="Kyrpides N."/>
            <person name="Mavromatis K."/>
            <person name="Ivanova N."/>
            <person name="Mikhailova N."/>
            <person name="Sims D."/>
            <person name="Meinche L."/>
            <person name="Brettin T."/>
            <person name="Detter J.C."/>
            <person name="Han C."/>
            <person name="Larimer F."/>
            <person name="Land M."/>
            <person name="Hauser L."/>
            <person name="Markowitz V."/>
            <person name="Cheng J.-F."/>
            <person name="Hugenholtz P."/>
            <person name="Woyke T."/>
            <person name="Wu D."/>
            <person name="Spring S."/>
            <person name="Klenk H.-P."/>
            <person name="Eisen J.A."/>
        </authorList>
    </citation>
    <scope>NUCLEOTIDE SEQUENCE [LARGE SCALE GENOMIC DNA]</scope>
    <source>
        <strain evidence="3">ATCC 43595 / DSM 2588 / LMG 13176 / NBRC 15968 / NCIMB 11800 / UQM 2034</strain>
    </source>
</reference>
<accession>A0A979G8D7</accession>
<dbReference type="InterPro" id="IPR032299">
    <property type="entry name" value="DUF4843"/>
</dbReference>
<evidence type="ECO:0000313" key="3">
    <source>
        <dbReference type="Proteomes" id="UP000002215"/>
    </source>
</evidence>
<organism evidence="2 3">
    <name type="scientific">Chitinophaga pinensis (strain ATCC 43595 / DSM 2588 / LMG 13176 / NBRC 15968 / NCIMB 11800 / UQM 2034)</name>
    <dbReference type="NCBI Taxonomy" id="485918"/>
    <lineage>
        <taxon>Bacteria</taxon>
        <taxon>Pseudomonadati</taxon>
        <taxon>Bacteroidota</taxon>
        <taxon>Chitinophagia</taxon>
        <taxon>Chitinophagales</taxon>
        <taxon>Chitinophagaceae</taxon>
        <taxon>Chitinophaga</taxon>
    </lineage>
</organism>
<reference evidence="2 3" key="2">
    <citation type="journal article" date="2010" name="Stand. Genomic Sci.">
        <title>Complete genome sequence of Chitinophaga pinensis type strain (UQM 2034).</title>
        <authorList>
            <person name="Glavina Del Rio T."/>
            <person name="Abt B."/>
            <person name="Spring S."/>
            <person name="Lapidus A."/>
            <person name="Nolan M."/>
            <person name="Tice H."/>
            <person name="Copeland A."/>
            <person name="Cheng J.F."/>
            <person name="Chen F."/>
            <person name="Bruce D."/>
            <person name="Goodwin L."/>
            <person name="Pitluck S."/>
            <person name="Ivanova N."/>
            <person name="Mavromatis K."/>
            <person name="Mikhailova N."/>
            <person name="Pati A."/>
            <person name="Chen A."/>
            <person name="Palaniappan K."/>
            <person name="Land M."/>
            <person name="Hauser L."/>
            <person name="Chang Y.J."/>
            <person name="Jeffries C.D."/>
            <person name="Chain P."/>
            <person name="Saunders E."/>
            <person name="Detter J.C."/>
            <person name="Brettin T."/>
            <person name="Rohde M."/>
            <person name="Goker M."/>
            <person name="Bristow J."/>
            <person name="Eisen J.A."/>
            <person name="Markowitz V."/>
            <person name="Hugenholtz P."/>
            <person name="Kyrpides N.C."/>
            <person name="Klenk H.P."/>
            <person name="Lucas S."/>
        </authorList>
    </citation>
    <scope>NUCLEOTIDE SEQUENCE [LARGE SCALE GENOMIC DNA]</scope>
    <source>
        <strain evidence="3">ATCC 43595 / DSM 2588 / LMG 13176 / NBRC 15968 / NCIMB 11800 / UQM 2034</strain>
    </source>
</reference>
<dbReference type="RefSeq" id="WP_012792745.1">
    <property type="nucleotide sequence ID" value="NC_013132.1"/>
</dbReference>
<dbReference type="EMBL" id="CP001699">
    <property type="protein sequence ID" value="ACU62577.1"/>
    <property type="molecule type" value="Genomic_DNA"/>
</dbReference>
<dbReference type="AlphaFoldDB" id="A0A979G8D7"/>
<dbReference type="Pfam" id="PF16132">
    <property type="entry name" value="DUF4843"/>
    <property type="match status" value="1"/>
</dbReference>
<name>A0A979G8D7_CHIPD</name>
<proteinExistence type="predicted"/>
<feature type="compositionally biased region" description="Polar residues" evidence="1">
    <location>
        <begin position="261"/>
        <end position="273"/>
    </location>
</feature>